<name>A0ABS6WAU2_9BIFI</name>
<protein>
    <submittedName>
        <fullName evidence="3">CHAP domain-containing protein</fullName>
    </submittedName>
</protein>
<gene>
    <name evidence="3" type="ORF">KIH73_09710</name>
</gene>
<evidence type="ECO:0000313" key="3">
    <source>
        <dbReference type="EMBL" id="MBW3083621.1"/>
    </source>
</evidence>
<dbReference type="RefSeq" id="WP_219082991.1">
    <property type="nucleotide sequence ID" value="NZ_JAHBBD010000029.1"/>
</dbReference>
<sequence>MKHAAHKAANGSRQGVATSRSLFSPTSGSHSAKAVRMVQMANGNGAILGLDQAVADKLNELAPQTRRAMREAARAAERRSHILASASLAALVGTAATAVAFAGPDDLSGSVFAADPATTTTQLNRITTNVVSRSEDRTPLTDTVADGTAAASGAAETTDAPPTEQVTADGQWLAGDANTVSDVNQLSRSTADNPVVAALMDGDYDLLPEGFNPNHATGDTGNAYEFSQCTWWVYVRRHQLGLPVGSYFGNGCMWANSARALGYWVDNTPRHVGDIMVFAAGQAGSDATYGHVAIVEQINPDGSIVTSECGSVMNGETYSRTYTNVSDFQFIHY</sequence>
<dbReference type="PROSITE" id="PS50911">
    <property type="entry name" value="CHAP"/>
    <property type="match status" value="1"/>
</dbReference>
<dbReference type="EMBL" id="JAHBBD010000029">
    <property type="protein sequence ID" value="MBW3083621.1"/>
    <property type="molecule type" value="Genomic_DNA"/>
</dbReference>
<feature type="region of interest" description="Disordered" evidence="1">
    <location>
        <begin position="1"/>
        <end position="28"/>
    </location>
</feature>
<evidence type="ECO:0000256" key="1">
    <source>
        <dbReference type="SAM" id="MobiDB-lite"/>
    </source>
</evidence>
<accession>A0ABS6WAU2</accession>
<proteinExistence type="predicted"/>
<dbReference type="InterPro" id="IPR007921">
    <property type="entry name" value="CHAP_dom"/>
</dbReference>
<feature type="domain" description="Peptidase C51" evidence="2">
    <location>
        <begin position="204"/>
        <end position="332"/>
    </location>
</feature>
<evidence type="ECO:0000313" key="4">
    <source>
        <dbReference type="Proteomes" id="UP000812844"/>
    </source>
</evidence>
<keyword evidence="4" id="KW-1185">Reference proteome</keyword>
<organism evidence="3 4">
    <name type="scientific">Bifidobacterium phasiani</name>
    <dbReference type="NCBI Taxonomy" id="2834431"/>
    <lineage>
        <taxon>Bacteria</taxon>
        <taxon>Bacillati</taxon>
        <taxon>Actinomycetota</taxon>
        <taxon>Actinomycetes</taxon>
        <taxon>Bifidobacteriales</taxon>
        <taxon>Bifidobacteriaceae</taxon>
        <taxon>Bifidobacterium</taxon>
    </lineage>
</organism>
<dbReference type="Pfam" id="PF05257">
    <property type="entry name" value="CHAP"/>
    <property type="match status" value="1"/>
</dbReference>
<comment type="caution">
    <text evidence="3">The sequence shown here is derived from an EMBL/GenBank/DDBJ whole genome shotgun (WGS) entry which is preliminary data.</text>
</comment>
<dbReference type="Proteomes" id="UP000812844">
    <property type="component" value="Unassembled WGS sequence"/>
</dbReference>
<reference evidence="3 4" key="1">
    <citation type="submission" date="2021-05" db="EMBL/GenBank/DDBJ databases">
        <title>Phylogenetic classification of ten novel species belonging to the genus Bifidobacterium comprising B. colchicus sp. nov., B. abeli sp. nov., B. bicoloris sp. nov., B. guerezis sp. nov., B. rosaliae sp. nov., B. santillanensis sp. nov., B. argentati sp. nov., B. amazzoni sp. nov., B. pluviali sp. nov., and B. pinnaculum sp. nov.</title>
        <authorList>
            <person name="Lugli G.A."/>
            <person name="Ruiz Garcia L."/>
            <person name="Margolles A."/>
            <person name="Ventura M."/>
        </authorList>
    </citation>
    <scope>NUCLEOTIDE SEQUENCE [LARGE SCALE GENOMIC DNA]</scope>
    <source>
        <strain evidence="3 4">6T3</strain>
    </source>
</reference>
<feature type="compositionally biased region" description="Polar residues" evidence="1">
    <location>
        <begin position="11"/>
        <end position="28"/>
    </location>
</feature>
<evidence type="ECO:0000259" key="2">
    <source>
        <dbReference type="PROSITE" id="PS50911"/>
    </source>
</evidence>